<gene>
    <name evidence="1" type="primary">ORF13585</name>
</gene>
<dbReference type="EMBL" id="HACG01004638">
    <property type="protein sequence ID" value="CEK51503.1"/>
    <property type="molecule type" value="Transcribed_RNA"/>
</dbReference>
<name>A0A0B6Y609_9EUPU</name>
<evidence type="ECO:0000313" key="1">
    <source>
        <dbReference type="EMBL" id="CEK51503.1"/>
    </source>
</evidence>
<dbReference type="AlphaFoldDB" id="A0A0B6Y609"/>
<protein>
    <submittedName>
        <fullName evidence="1">Uncharacterized protein</fullName>
    </submittedName>
</protein>
<sequence length="80" mass="9106">MEQKNEQQDVADLVKMVSKTVEQMDAVMRQQSITASVTPFSGKSGECRQWLAQIDKYAFITEINEFEKKKIAFQTCVGLT</sequence>
<accession>A0A0B6Y609</accession>
<reference evidence="1" key="1">
    <citation type="submission" date="2014-12" db="EMBL/GenBank/DDBJ databases">
        <title>Insight into the proteome of Arion vulgaris.</title>
        <authorList>
            <person name="Aradska J."/>
            <person name="Bulat T."/>
            <person name="Smidak R."/>
            <person name="Sarate P."/>
            <person name="Gangsoo J."/>
            <person name="Sialana F."/>
            <person name="Bilban M."/>
            <person name="Lubec G."/>
        </authorList>
    </citation>
    <scope>NUCLEOTIDE SEQUENCE</scope>
    <source>
        <tissue evidence="1">Skin</tissue>
    </source>
</reference>
<organism evidence="1">
    <name type="scientific">Arion vulgaris</name>
    <dbReference type="NCBI Taxonomy" id="1028688"/>
    <lineage>
        <taxon>Eukaryota</taxon>
        <taxon>Metazoa</taxon>
        <taxon>Spiralia</taxon>
        <taxon>Lophotrochozoa</taxon>
        <taxon>Mollusca</taxon>
        <taxon>Gastropoda</taxon>
        <taxon>Heterobranchia</taxon>
        <taxon>Euthyneura</taxon>
        <taxon>Panpulmonata</taxon>
        <taxon>Eupulmonata</taxon>
        <taxon>Stylommatophora</taxon>
        <taxon>Helicina</taxon>
        <taxon>Arionoidea</taxon>
        <taxon>Arionidae</taxon>
        <taxon>Arion</taxon>
    </lineage>
</organism>
<proteinExistence type="predicted"/>